<gene>
    <name evidence="1" type="ORF">JI435_038280</name>
</gene>
<organism evidence="1 2">
    <name type="scientific">Phaeosphaeria nodorum (strain SN15 / ATCC MYA-4574 / FGSC 10173)</name>
    <name type="common">Glume blotch fungus</name>
    <name type="synonym">Parastagonospora nodorum</name>
    <dbReference type="NCBI Taxonomy" id="321614"/>
    <lineage>
        <taxon>Eukaryota</taxon>
        <taxon>Fungi</taxon>
        <taxon>Dikarya</taxon>
        <taxon>Ascomycota</taxon>
        <taxon>Pezizomycotina</taxon>
        <taxon>Dothideomycetes</taxon>
        <taxon>Pleosporomycetidae</taxon>
        <taxon>Pleosporales</taxon>
        <taxon>Pleosporineae</taxon>
        <taxon>Phaeosphaeriaceae</taxon>
        <taxon>Parastagonospora</taxon>
    </lineage>
</organism>
<accession>A0A7U2HX51</accession>
<dbReference type="AlphaFoldDB" id="A0A7U2HX51"/>
<dbReference type="Proteomes" id="UP000663193">
    <property type="component" value="Chromosome 3"/>
</dbReference>
<evidence type="ECO:0000313" key="1">
    <source>
        <dbReference type="EMBL" id="QRC93629.1"/>
    </source>
</evidence>
<proteinExistence type="predicted"/>
<dbReference type="VEuPathDB" id="FungiDB:JI435_038280"/>
<sequence>MAPIEGKCSAFCAFFVGILKQMLKGAPAAANRDRFANDQNRHRCCDRGSNLDTQDTYQDGLVVTKRLLADRPHLPHDVFEVSSAASTQSWYIDDTGAQFSIPTTCATTDEYLAHRGERVSFVTPVGALENLYERLCALPNLTGLLHSQHRESVRAVRSEIDLWSKRTNVKLPALLRLPDEKYAAQEKELLGMVRRSVKGFVLLWVGP</sequence>
<reference evidence="2" key="1">
    <citation type="journal article" date="2021" name="BMC Genomics">
        <title>Chromosome-level genome assembly and manually-curated proteome of model necrotroph Parastagonospora nodorum Sn15 reveals a genome-wide trove of candidate effector homologs, and redundancy of virulence-related functions within an accessory chromosome.</title>
        <authorList>
            <person name="Bertazzoni S."/>
            <person name="Jones D.A.B."/>
            <person name="Phan H.T."/>
            <person name="Tan K.-C."/>
            <person name="Hane J.K."/>
        </authorList>
    </citation>
    <scope>NUCLEOTIDE SEQUENCE [LARGE SCALE GENOMIC DNA]</scope>
    <source>
        <strain evidence="2">SN15 / ATCC MYA-4574 / FGSC 10173)</strain>
    </source>
</reference>
<name>A0A7U2HX51_PHANO</name>
<dbReference type="EMBL" id="CP069025">
    <property type="protein sequence ID" value="QRC93629.1"/>
    <property type="molecule type" value="Genomic_DNA"/>
</dbReference>
<keyword evidence="2" id="KW-1185">Reference proteome</keyword>
<dbReference type="KEGG" id="pno:SNOG_03828"/>
<dbReference type="RefSeq" id="XP_001794373.1">
    <property type="nucleotide sequence ID" value="XM_001794321.1"/>
</dbReference>
<protein>
    <submittedName>
        <fullName evidence="1">Uncharacterized protein</fullName>
    </submittedName>
</protein>
<evidence type="ECO:0000313" key="2">
    <source>
        <dbReference type="Proteomes" id="UP000663193"/>
    </source>
</evidence>